<comment type="caution">
    <text evidence="4">The sequence shown here is derived from an EMBL/GenBank/DDBJ whole genome shotgun (WGS) entry which is preliminary data.</text>
</comment>
<evidence type="ECO:0000313" key="5">
    <source>
        <dbReference type="Proteomes" id="UP001159427"/>
    </source>
</evidence>
<evidence type="ECO:0000259" key="3">
    <source>
        <dbReference type="PROSITE" id="PS50869"/>
    </source>
</evidence>
<dbReference type="Gene3D" id="3.30.390.150">
    <property type="match status" value="1"/>
</dbReference>
<feature type="domain" description="BRICHOS" evidence="3">
    <location>
        <begin position="68"/>
        <end position="160"/>
    </location>
</feature>
<accession>A0ABN8SUB4</accession>
<feature type="chain" id="PRO_5047120445" description="BRICHOS domain-containing protein" evidence="2">
    <location>
        <begin position="21"/>
        <end position="226"/>
    </location>
</feature>
<keyword evidence="5" id="KW-1185">Reference proteome</keyword>
<dbReference type="InterPro" id="IPR051772">
    <property type="entry name" value="Gastrokine"/>
</dbReference>
<evidence type="ECO:0000256" key="1">
    <source>
        <dbReference type="ARBA" id="ARBA00023157"/>
    </source>
</evidence>
<proteinExistence type="predicted"/>
<dbReference type="PANTHER" id="PTHR16483">
    <property type="entry name" value="GASTROKINE 1"/>
    <property type="match status" value="1"/>
</dbReference>
<protein>
    <recommendedName>
        <fullName evidence="3">BRICHOS domain-containing protein</fullName>
    </recommendedName>
</protein>
<sequence>VARSYCLLLSLLVLTSSTSGNPLSRGDGSESKKVVDFNIHVTESGEEYNETIEVDTQKQTEVFKVPAHPGVDRSDIMHDFKQKLTMMRIPDKGICYLMPLPKDLSAPDKLIGDLEKASQGVIDKGKRIDSTWMVNGELTERSFLSDDLQQFCTDFPIYLLKESRDSLAVIGIQEAEIPNRLRRQAIPYVGKICDGGMDYDTALRYCDKPDLKCKVATRTCYKWVTC</sequence>
<keyword evidence="1" id="KW-1015">Disulfide bond</keyword>
<feature type="signal peptide" evidence="2">
    <location>
        <begin position="1"/>
        <end position="20"/>
    </location>
</feature>
<dbReference type="PROSITE" id="PS50869">
    <property type="entry name" value="BRICHOS"/>
    <property type="match status" value="1"/>
</dbReference>
<keyword evidence="2" id="KW-0732">Signal</keyword>
<dbReference type="InterPro" id="IPR007084">
    <property type="entry name" value="BRICHOS_dom"/>
</dbReference>
<feature type="non-terminal residue" evidence="4">
    <location>
        <position position="226"/>
    </location>
</feature>
<gene>
    <name evidence="4" type="ORF">PEVE_00029497</name>
</gene>
<dbReference type="SMART" id="SM01039">
    <property type="entry name" value="BRICHOS"/>
    <property type="match status" value="1"/>
</dbReference>
<evidence type="ECO:0000313" key="4">
    <source>
        <dbReference type="EMBL" id="CAH3195129.1"/>
    </source>
</evidence>
<dbReference type="EMBL" id="CALNXI010004120">
    <property type="protein sequence ID" value="CAH3195129.1"/>
    <property type="molecule type" value="Genomic_DNA"/>
</dbReference>
<organism evidence="4 5">
    <name type="scientific">Porites evermanni</name>
    <dbReference type="NCBI Taxonomy" id="104178"/>
    <lineage>
        <taxon>Eukaryota</taxon>
        <taxon>Metazoa</taxon>
        <taxon>Cnidaria</taxon>
        <taxon>Anthozoa</taxon>
        <taxon>Hexacorallia</taxon>
        <taxon>Scleractinia</taxon>
        <taxon>Fungiina</taxon>
        <taxon>Poritidae</taxon>
        <taxon>Porites</taxon>
    </lineage>
</organism>
<dbReference type="Proteomes" id="UP001159427">
    <property type="component" value="Unassembled WGS sequence"/>
</dbReference>
<feature type="non-terminal residue" evidence="4">
    <location>
        <position position="1"/>
    </location>
</feature>
<reference evidence="4 5" key="1">
    <citation type="submission" date="2022-05" db="EMBL/GenBank/DDBJ databases">
        <authorList>
            <consortium name="Genoscope - CEA"/>
            <person name="William W."/>
        </authorList>
    </citation>
    <scope>NUCLEOTIDE SEQUENCE [LARGE SCALE GENOMIC DNA]</scope>
</reference>
<dbReference type="Pfam" id="PF04089">
    <property type="entry name" value="BRICHOS"/>
    <property type="match status" value="1"/>
</dbReference>
<name>A0ABN8SUB4_9CNID</name>
<evidence type="ECO:0000256" key="2">
    <source>
        <dbReference type="SAM" id="SignalP"/>
    </source>
</evidence>